<dbReference type="AlphaFoldDB" id="A0A3N0YYJ1"/>
<reference evidence="2 3" key="1">
    <citation type="submission" date="2018-10" db="EMBL/GenBank/DDBJ databases">
        <title>Genome assembly for a Yunnan-Guizhou Plateau 3E fish, Anabarilius grahami (Regan), and its evolutionary and genetic applications.</title>
        <authorList>
            <person name="Jiang W."/>
        </authorList>
    </citation>
    <scope>NUCLEOTIDE SEQUENCE [LARGE SCALE GENOMIC DNA]</scope>
    <source>
        <strain evidence="2">AG-KIZ</strain>
        <tissue evidence="2">Muscle</tissue>
    </source>
</reference>
<protein>
    <submittedName>
        <fullName evidence="2">Uncharacterized protein</fullName>
    </submittedName>
</protein>
<evidence type="ECO:0000313" key="3">
    <source>
        <dbReference type="Proteomes" id="UP000281406"/>
    </source>
</evidence>
<dbReference type="OrthoDB" id="4369127at2759"/>
<name>A0A3N0YYJ1_ANAGA</name>
<evidence type="ECO:0000256" key="1">
    <source>
        <dbReference type="SAM" id="MobiDB-lite"/>
    </source>
</evidence>
<proteinExistence type="predicted"/>
<keyword evidence="3" id="KW-1185">Reference proteome</keyword>
<sequence length="514" mass="57250">MQTEAGASSHDTSVGAACVVDKLVPAKTNVKCQKTVATHRDAKRKEIVRELREEMAELRRTVQSASQPFRPGTLVGKAVNQTAIPFLGWVEVRFQLGTDTVVPLELKAPMLVTAEANVAEEPIIGYNVIEVLLKKGSEQPPQTTIQAVSAAFSINSKRAEKLTKLIQTSDPQSSDGVVRVGRQKVAIPPGLTKVIKCGVRTSSFPCQQEALFIPNESPPWPDTLDVGETVVSLQKGTWSRIAIPVTNRTEKDIILSPQTVFGQVQQVKAIYPLETKPVEKTTKTEAESETCTQDASAEVISSVVEALSVKRDEGEPWLCPAVIATALADEEHEQHALPASPVTRISSEALKKAQEGDLMISKILQYLKENQWPKDADEWEYIDGVQLESADEPVRSTLRPEAEKFQPRNEILHSEQYDGDKEQLQMILEEETMEEQPENEEETLQEDTVHTAQVEEEGQLKLTLDQEEERNAADEKLTSDETPDEHHQQRKYPLRIRKSTKTFTYDILGQPTFT</sequence>
<accession>A0A3N0YYJ1</accession>
<organism evidence="2 3">
    <name type="scientific">Anabarilius grahami</name>
    <name type="common">Kanglang fish</name>
    <name type="synonym">Barilius grahami</name>
    <dbReference type="NCBI Taxonomy" id="495550"/>
    <lineage>
        <taxon>Eukaryota</taxon>
        <taxon>Metazoa</taxon>
        <taxon>Chordata</taxon>
        <taxon>Craniata</taxon>
        <taxon>Vertebrata</taxon>
        <taxon>Euteleostomi</taxon>
        <taxon>Actinopterygii</taxon>
        <taxon>Neopterygii</taxon>
        <taxon>Teleostei</taxon>
        <taxon>Ostariophysi</taxon>
        <taxon>Cypriniformes</taxon>
        <taxon>Xenocyprididae</taxon>
        <taxon>Xenocypridinae</taxon>
        <taxon>Xenocypridinae incertae sedis</taxon>
        <taxon>Anabarilius</taxon>
    </lineage>
</organism>
<comment type="caution">
    <text evidence="2">The sequence shown here is derived from an EMBL/GenBank/DDBJ whole genome shotgun (WGS) entry which is preliminary data.</text>
</comment>
<gene>
    <name evidence="2" type="ORF">DPX16_22463</name>
</gene>
<evidence type="ECO:0000313" key="2">
    <source>
        <dbReference type="EMBL" id="ROL51367.1"/>
    </source>
</evidence>
<feature type="compositionally biased region" description="Basic and acidic residues" evidence="1">
    <location>
        <begin position="469"/>
        <end position="487"/>
    </location>
</feature>
<feature type="compositionally biased region" description="Acidic residues" evidence="1">
    <location>
        <begin position="432"/>
        <end position="445"/>
    </location>
</feature>
<feature type="region of interest" description="Disordered" evidence="1">
    <location>
        <begin position="432"/>
        <end position="493"/>
    </location>
</feature>
<dbReference type="EMBL" id="RJVU01018862">
    <property type="protein sequence ID" value="ROL51367.1"/>
    <property type="molecule type" value="Genomic_DNA"/>
</dbReference>
<dbReference type="Proteomes" id="UP000281406">
    <property type="component" value="Unassembled WGS sequence"/>
</dbReference>